<evidence type="ECO:0000313" key="3">
    <source>
        <dbReference type="Proteomes" id="UP000461443"/>
    </source>
</evidence>
<sequence>MRLATDTLYRLTDSSPLRLLSLIMALVLAGCVFWMPARFASTTSSLTAWHNLLIVWAVCAGVIHGVGFRPRRWGWRLAFLPLAAMVVLAVALGYSFL</sequence>
<protein>
    <submittedName>
        <fullName evidence="2">Cyd operon protein YbgE</fullName>
    </submittedName>
</protein>
<name>A0A845SIH4_9GAMM</name>
<reference evidence="2 3" key="2">
    <citation type="submission" date="2020-02" db="EMBL/GenBank/DDBJ databases">
        <title>The new genus of Enterobacteriales.</title>
        <authorList>
            <person name="Kim I.S."/>
        </authorList>
    </citation>
    <scope>NUCLEOTIDE SEQUENCE [LARGE SCALE GENOMIC DNA]</scope>
    <source>
        <strain evidence="2 3">SAP-6</strain>
    </source>
</reference>
<keyword evidence="1" id="KW-0472">Membrane</keyword>
<dbReference type="NCBIfam" id="NF007881">
    <property type="entry name" value="PRK10588.1"/>
    <property type="match status" value="1"/>
</dbReference>
<dbReference type="NCBIfam" id="TIGR02112">
    <property type="entry name" value="cyd_oper_ybgE"/>
    <property type="match status" value="1"/>
</dbReference>
<dbReference type="PROSITE" id="PS51257">
    <property type="entry name" value="PROKAR_LIPOPROTEIN"/>
    <property type="match status" value="1"/>
</dbReference>
<accession>A0A845SIH4</accession>
<dbReference type="AlphaFoldDB" id="A0A845SIH4"/>
<gene>
    <name evidence="2" type="primary">ybgE</name>
    <name evidence="2" type="ORF">GRH90_08380</name>
</gene>
<comment type="caution">
    <text evidence="2">The sequence shown here is derived from an EMBL/GenBank/DDBJ whole genome shotgun (WGS) entry which is preliminary data.</text>
</comment>
<keyword evidence="1" id="KW-0812">Transmembrane</keyword>
<reference evidence="2 3" key="1">
    <citation type="submission" date="2019-12" db="EMBL/GenBank/DDBJ databases">
        <authorList>
            <person name="Lee S.D."/>
        </authorList>
    </citation>
    <scope>NUCLEOTIDE SEQUENCE [LARGE SCALE GENOMIC DNA]</scope>
    <source>
        <strain evidence="2 3">SAP-6</strain>
    </source>
</reference>
<organism evidence="2 3">
    <name type="scientific">Acerihabitans arboris</name>
    <dbReference type="NCBI Taxonomy" id="2691583"/>
    <lineage>
        <taxon>Bacteria</taxon>
        <taxon>Pseudomonadati</taxon>
        <taxon>Pseudomonadota</taxon>
        <taxon>Gammaproteobacteria</taxon>
        <taxon>Enterobacterales</taxon>
        <taxon>Pectobacteriaceae</taxon>
        <taxon>Acerihabitans</taxon>
    </lineage>
</organism>
<dbReference type="RefSeq" id="WP_162365664.1">
    <property type="nucleotide sequence ID" value="NZ_WUBS01000005.1"/>
</dbReference>
<feature type="transmembrane region" description="Helical" evidence="1">
    <location>
        <begin position="20"/>
        <end position="37"/>
    </location>
</feature>
<dbReference type="Pfam" id="PF09600">
    <property type="entry name" value="Cyd_oper_YbgE"/>
    <property type="match status" value="1"/>
</dbReference>
<evidence type="ECO:0000256" key="1">
    <source>
        <dbReference type="SAM" id="Phobius"/>
    </source>
</evidence>
<keyword evidence="3" id="KW-1185">Reference proteome</keyword>
<dbReference type="Proteomes" id="UP000461443">
    <property type="component" value="Unassembled WGS sequence"/>
</dbReference>
<feature type="transmembrane region" description="Helical" evidence="1">
    <location>
        <begin position="75"/>
        <end position="96"/>
    </location>
</feature>
<feature type="transmembrane region" description="Helical" evidence="1">
    <location>
        <begin position="49"/>
        <end position="68"/>
    </location>
</feature>
<dbReference type="EMBL" id="WUBS01000005">
    <property type="protein sequence ID" value="NDL62764.1"/>
    <property type="molecule type" value="Genomic_DNA"/>
</dbReference>
<dbReference type="InterPro" id="IPR011846">
    <property type="entry name" value="Cyd_oper_YbgE"/>
</dbReference>
<keyword evidence="1" id="KW-1133">Transmembrane helix</keyword>
<proteinExistence type="predicted"/>
<evidence type="ECO:0000313" key="2">
    <source>
        <dbReference type="EMBL" id="NDL62764.1"/>
    </source>
</evidence>